<evidence type="ECO:0000313" key="2">
    <source>
        <dbReference type="Proteomes" id="UP000293638"/>
    </source>
</evidence>
<dbReference type="Proteomes" id="UP000293638">
    <property type="component" value="Unassembled WGS sequence"/>
</dbReference>
<organism evidence="1 2">
    <name type="scientific">Motilibacter rhizosphaerae</name>
    <dbReference type="NCBI Taxonomy" id="598652"/>
    <lineage>
        <taxon>Bacteria</taxon>
        <taxon>Bacillati</taxon>
        <taxon>Actinomycetota</taxon>
        <taxon>Actinomycetes</taxon>
        <taxon>Motilibacterales</taxon>
        <taxon>Motilibacteraceae</taxon>
        <taxon>Motilibacter</taxon>
    </lineage>
</organism>
<dbReference type="EMBL" id="SGXD01000001">
    <property type="protein sequence ID" value="RZS91131.1"/>
    <property type="molecule type" value="Genomic_DNA"/>
</dbReference>
<sequence>MPRHNSTEKRAARLVQEITGEPYTVCLNAVRARSLAPLAARGVPRNVLDEVEDELEDAYGLILDLPAGAAPGPVAFREPPVAGGRAVVRGEEP</sequence>
<name>A0A4Q7NV70_9ACTN</name>
<protein>
    <submittedName>
        <fullName evidence="1">Uncharacterized protein</fullName>
    </submittedName>
</protein>
<keyword evidence="2" id="KW-1185">Reference proteome</keyword>
<gene>
    <name evidence="1" type="ORF">EV189_0364</name>
</gene>
<dbReference type="RefSeq" id="WP_130491236.1">
    <property type="nucleotide sequence ID" value="NZ_SGXD01000001.1"/>
</dbReference>
<proteinExistence type="predicted"/>
<evidence type="ECO:0000313" key="1">
    <source>
        <dbReference type="EMBL" id="RZS91131.1"/>
    </source>
</evidence>
<reference evidence="1 2" key="1">
    <citation type="submission" date="2019-02" db="EMBL/GenBank/DDBJ databases">
        <title>Genomic Encyclopedia of Type Strains, Phase IV (KMG-IV): sequencing the most valuable type-strain genomes for metagenomic binning, comparative biology and taxonomic classification.</title>
        <authorList>
            <person name="Goeker M."/>
        </authorList>
    </citation>
    <scope>NUCLEOTIDE SEQUENCE [LARGE SCALE GENOMIC DNA]</scope>
    <source>
        <strain evidence="1 2">DSM 45622</strain>
    </source>
</reference>
<accession>A0A4Q7NV70</accession>
<dbReference type="AlphaFoldDB" id="A0A4Q7NV70"/>
<comment type="caution">
    <text evidence="1">The sequence shown here is derived from an EMBL/GenBank/DDBJ whole genome shotgun (WGS) entry which is preliminary data.</text>
</comment>